<gene>
    <name evidence="1" type="ORF">FIBRA_09348</name>
</gene>
<evidence type="ECO:0000313" key="1">
    <source>
        <dbReference type="EMBL" id="CCM07029.1"/>
    </source>
</evidence>
<name>J7S6C3_9APHY</name>
<evidence type="ECO:0000313" key="2">
    <source>
        <dbReference type="Proteomes" id="UP000006352"/>
    </source>
</evidence>
<accession>J7S6C3</accession>
<proteinExistence type="predicted"/>
<dbReference type="EMBL" id="HE797620">
    <property type="protein sequence ID" value="CCM07029.1"/>
    <property type="molecule type" value="Genomic_DNA"/>
</dbReference>
<dbReference type="AlphaFoldDB" id="J7S6C3"/>
<keyword evidence="2" id="KW-1185">Reference proteome</keyword>
<sequence length="27" mass="2859">MGTSTPTTVARVLFLLCTEGMDSVIES</sequence>
<reference evidence="1 2" key="1">
    <citation type="journal article" date="2012" name="Appl. Environ. Microbiol.">
        <title>Short-read sequencing for genomic analysis of the brown rot fungus Fibroporia radiculosa.</title>
        <authorList>
            <person name="Tang J.D."/>
            <person name="Perkins A.D."/>
            <person name="Sonstegard T.S."/>
            <person name="Schroeder S.G."/>
            <person name="Burgess S.C."/>
            <person name="Diehl S.V."/>
        </authorList>
    </citation>
    <scope>NUCLEOTIDE SEQUENCE [LARGE SCALE GENOMIC DNA]</scope>
    <source>
        <strain evidence="1 2">TFFH 294</strain>
    </source>
</reference>
<dbReference type="Proteomes" id="UP000006352">
    <property type="component" value="Unassembled WGS sequence"/>
</dbReference>
<dbReference type="InParanoid" id="J7S6C3"/>
<protein>
    <submittedName>
        <fullName evidence="1">Uncharacterized protein</fullName>
    </submittedName>
</protein>
<organism evidence="1 2">
    <name type="scientific">Fibroporia radiculosa</name>
    <dbReference type="NCBI Taxonomy" id="599839"/>
    <lineage>
        <taxon>Eukaryota</taxon>
        <taxon>Fungi</taxon>
        <taxon>Dikarya</taxon>
        <taxon>Basidiomycota</taxon>
        <taxon>Agaricomycotina</taxon>
        <taxon>Agaricomycetes</taxon>
        <taxon>Polyporales</taxon>
        <taxon>Fibroporiaceae</taxon>
        <taxon>Fibroporia</taxon>
    </lineage>
</organism>
<dbReference type="HOGENOM" id="CLU_3415219_0_0_1"/>